<feature type="domain" description="AMP-binding enzyme C-terminal" evidence="3">
    <location>
        <begin position="397"/>
        <end position="471"/>
    </location>
</feature>
<name>A0A438M0K6_9ACTN</name>
<dbReference type="Pfam" id="PF13193">
    <property type="entry name" value="AMP-binding_C"/>
    <property type="match status" value="1"/>
</dbReference>
<dbReference type="InterPro" id="IPR045851">
    <property type="entry name" value="AMP-bd_C_sf"/>
</dbReference>
<dbReference type="InterPro" id="IPR000873">
    <property type="entry name" value="AMP-dep_synth/lig_dom"/>
</dbReference>
<dbReference type="GO" id="GO:0016878">
    <property type="term" value="F:acid-thiol ligase activity"/>
    <property type="evidence" value="ECO:0007669"/>
    <property type="project" value="UniProtKB-ARBA"/>
</dbReference>
<dbReference type="OrthoDB" id="3501794at2"/>
<dbReference type="RefSeq" id="WP_127931578.1">
    <property type="nucleotide sequence ID" value="NZ_SAUN01000001.1"/>
</dbReference>
<dbReference type="AlphaFoldDB" id="A0A438M0K6"/>
<feature type="domain" description="AMP-dependent synthetase/ligase" evidence="2">
    <location>
        <begin position="8"/>
        <end position="347"/>
    </location>
</feature>
<evidence type="ECO:0000313" key="5">
    <source>
        <dbReference type="Proteomes" id="UP000284824"/>
    </source>
</evidence>
<dbReference type="PANTHER" id="PTHR43767:SF1">
    <property type="entry name" value="NONRIBOSOMAL PEPTIDE SYNTHASE PES1 (EUROFUNG)-RELATED"/>
    <property type="match status" value="1"/>
</dbReference>
<evidence type="ECO:0000313" key="4">
    <source>
        <dbReference type="EMBL" id="RVX39028.1"/>
    </source>
</evidence>
<organism evidence="4 5">
    <name type="scientific">Nonomuraea polychroma</name>
    <dbReference type="NCBI Taxonomy" id="46176"/>
    <lineage>
        <taxon>Bacteria</taxon>
        <taxon>Bacillati</taxon>
        <taxon>Actinomycetota</taxon>
        <taxon>Actinomycetes</taxon>
        <taxon>Streptosporangiales</taxon>
        <taxon>Streptosporangiaceae</taxon>
        <taxon>Nonomuraea</taxon>
    </lineage>
</organism>
<reference evidence="4 5" key="1">
    <citation type="submission" date="2019-01" db="EMBL/GenBank/DDBJ databases">
        <title>Sequencing the genomes of 1000 actinobacteria strains.</title>
        <authorList>
            <person name="Klenk H.-P."/>
        </authorList>
    </citation>
    <scope>NUCLEOTIDE SEQUENCE [LARGE SCALE GENOMIC DNA]</scope>
    <source>
        <strain evidence="4 5">DSM 43925</strain>
    </source>
</reference>
<evidence type="ECO:0000259" key="2">
    <source>
        <dbReference type="Pfam" id="PF00501"/>
    </source>
</evidence>
<dbReference type="Gene3D" id="3.30.300.30">
    <property type="match status" value="1"/>
</dbReference>
<comment type="caution">
    <text evidence="4">The sequence shown here is derived from an EMBL/GenBank/DDBJ whole genome shotgun (WGS) entry which is preliminary data.</text>
</comment>
<dbReference type="InterPro" id="IPR050237">
    <property type="entry name" value="ATP-dep_AMP-bd_enzyme"/>
</dbReference>
<sequence>MIVPELLARRATEEPGQVALEVAGGGTLTFAEWQARAEELARGLVRRGVRRGDRVGLLFGAENWTDFAVAYCAAQLAGGVAVPISDRLAPAEVAYMLEHCSATGVLHAGPAAPPDGGYWSAVPAELEPGSREPEPPRPGDLAQILYTSGTTGRPKAVAATHANLTYGSATRANRRRFGHSRLLLHAFPIGTNAGQAMLINALDARPAVLTLARFTPGRFARLIESRRVGTVFLVPAMALELLNAGLHERHDFSGVVLLGSAASTLPAALCARLAAAFPKATVTNYYTSTEAAPAQTVMIYDPSRPAALGRPALGSGLRVTGPDGGPLAAGETGEIWLRSPAAARSYYRDQQASAHTFRDGWVRMGDLGYLDADGYLYLVDRESDVVKSGAYKVSTVQVEAALHEHPDVAEAAVTGVPHPVLGTVLAAAVVPRARAPRMTELRAFLMTRLASHELPARVIFVDRLPRNHSGKVVKSDLRDLLNEEQADLVVEAGPAEQAGPMEKASSVEKEGGR</sequence>
<dbReference type="SUPFAM" id="SSF56801">
    <property type="entry name" value="Acetyl-CoA synthetase-like"/>
    <property type="match status" value="1"/>
</dbReference>
<dbReference type="EMBL" id="SAUN01000001">
    <property type="protein sequence ID" value="RVX39028.1"/>
    <property type="molecule type" value="Genomic_DNA"/>
</dbReference>
<proteinExistence type="predicted"/>
<accession>A0A438M0K6</accession>
<dbReference type="Gene3D" id="3.40.50.12780">
    <property type="entry name" value="N-terminal domain of ligase-like"/>
    <property type="match status" value="1"/>
</dbReference>
<feature type="region of interest" description="Disordered" evidence="1">
    <location>
        <begin position="490"/>
        <end position="513"/>
    </location>
</feature>
<protein>
    <submittedName>
        <fullName evidence="4">Acyl-CoA synthetase (AMP-forming)/AMP-acid ligase II</fullName>
    </submittedName>
</protein>
<dbReference type="PANTHER" id="PTHR43767">
    <property type="entry name" value="LONG-CHAIN-FATTY-ACID--COA LIGASE"/>
    <property type="match status" value="1"/>
</dbReference>
<keyword evidence="5" id="KW-1185">Reference proteome</keyword>
<dbReference type="InterPro" id="IPR025110">
    <property type="entry name" value="AMP-bd_C"/>
</dbReference>
<dbReference type="InterPro" id="IPR042099">
    <property type="entry name" value="ANL_N_sf"/>
</dbReference>
<evidence type="ECO:0000259" key="3">
    <source>
        <dbReference type="Pfam" id="PF13193"/>
    </source>
</evidence>
<dbReference type="Proteomes" id="UP000284824">
    <property type="component" value="Unassembled WGS sequence"/>
</dbReference>
<keyword evidence="4" id="KW-0436">Ligase</keyword>
<gene>
    <name evidence="4" type="ORF">EDD27_1360</name>
</gene>
<dbReference type="PROSITE" id="PS00455">
    <property type="entry name" value="AMP_BINDING"/>
    <property type="match status" value="1"/>
</dbReference>
<evidence type="ECO:0000256" key="1">
    <source>
        <dbReference type="SAM" id="MobiDB-lite"/>
    </source>
</evidence>
<dbReference type="InterPro" id="IPR020845">
    <property type="entry name" value="AMP-binding_CS"/>
</dbReference>
<dbReference type="Pfam" id="PF00501">
    <property type="entry name" value="AMP-binding"/>
    <property type="match status" value="1"/>
</dbReference>